<evidence type="ECO:0000313" key="1">
    <source>
        <dbReference type="EMBL" id="MPN59672.1"/>
    </source>
</evidence>
<comment type="caution">
    <text evidence="1">The sequence shown here is derived from an EMBL/GenBank/DDBJ whole genome shotgun (WGS) entry which is preliminary data.</text>
</comment>
<proteinExistence type="predicted"/>
<dbReference type="AlphaFoldDB" id="A0A645J983"/>
<dbReference type="EMBL" id="VSSQ01133940">
    <property type="protein sequence ID" value="MPN59672.1"/>
    <property type="molecule type" value="Genomic_DNA"/>
</dbReference>
<reference evidence="1" key="1">
    <citation type="submission" date="2019-08" db="EMBL/GenBank/DDBJ databases">
        <authorList>
            <person name="Kucharzyk K."/>
            <person name="Murdoch R.W."/>
            <person name="Higgins S."/>
            <person name="Loffler F."/>
        </authorList>
    </citation>
    <scope>NUCLEOTIDE SEQUENCE</scope>
</reference>
<name>A0A645J983_9ZZZZ</name>
<accession>A0A645J983</accession>
<protein>
    <submittedName>
        <fullName evidence="1">Uncharacterized protein</fullName>
    </submittedName>
</protein>
<organism evidence="1">
    <name type="scientific">bioreactor metagenome</name>
    <dbReference type="NCBI Taxonomy" id="1076179"/>
    <lineage>
        <taxon>unclassified sequences</taxon>
        <taxon>metagenomes</taxon>
        <taxon>ecological metagenomes</taxon>
    </lineage>
</organism>
<sequence>MHVRLFQFGAVVKHLDIPFKPAIIEKRARFLAGDPNLVTTIEKIEREILGELILPLILRVHQVLADIFCVEGPNQRHMALVRNAHRLIPGGTGAVRMHNVKRVRVDPREIVHIQRGGGRLQLRAAGQA</sequence>
<gene>
    <name evidence="1" type="ORF">SDC9_207394</name>
</gene>